<comment type="caution">
    <text evidence="1">The sequence shown here is derived from an EMBL/GenBank/DDBJ whole genome shotgun (WGS) entry which is preliminary data.</text>
</comment>
<accession>A0A8S1RTE1</accession>
<gene>
    <name evidence="1" type="ORF">PSON_ATCC_30995.1.T3130008</name>
</gene>
<evidence type="ECO:0000313" key="1">
    <source>
        <dbReference type="EMBL" id="CAD8130670.1"/>
    </source>
</evidence>
<dbReference type="EMBL" id="CAJJDN010000313">
    <property type="protein sequence ID" value="CAD8130670.1"/>
    <property type="molecule type" value="Genomic_DNA"/>
</dbReference>
<organism evidence="1 2">
    <name type="scientific">Paramecium sonneborni</name>
    <dbReference type="NCBI Taxonomy" id="65129"/>
    <lineage>
        <taxon>Eukaryota</taxon>
        <taxon>Sar</taxon>
        <taxon>Alveolata</taxon>
        <taxon>Ciliophora</taxon>
        <taxon>Intramacronucleata</taxon>
        <taxon>Oligohymenophorea</taxon>
        <taxon>Peniculida</taxon>
        <taxon>Parameciidae</taxon>
        <taxon>Paramecium</taxon>
    </lineage>
</organism>
<name>A0A8S1RTE1_9CILI</name>
<reference evidence="1" key="1">
    <citation type="submission" date="2021-01" db="EMBL/GenBank/DDBJ databases">
        <authorList>
            <consortium name="Genoscope - CEA"/>
            <person name="William W."/>
        </authorList>
    </citation>
    <scope>NUCLEOTIDE SEQUENCE</scope>
</reference>
<sequence>MNLLRYQSMLILHVNNGDLEIRYDFKGIGRIKDGLINIQDFCICESSYNHRFKFSITQNYTDIGFYSYLLNIRRLIQILIFQILQKFFIFQFVKLLCTFSIILSEKYQIKQAQQLIGLVLIKLIDKQFNSKELVDPQIKQNHWEHQDLQVVKIQKLNRLKNQLMNILNQQSKKSFQLYFLQ</sequence>
<protein>
    <submittedName>
        <fullName evidence="1">Uncharacterized protein</fullName>
    </submittedName>
</protein>
<proteinExistence type="predicted"/>
<dbReference type="AlphaFoldDB" id="A0A8S1RTE1"/>
<dbReference type="Proteomes" id="UP000692954">
    <property type="component" value="Unassembled WGS sequence"/>
</dbReference>
<keyword evidence="2" id="KW-1185">Reference proteome</keyword>
<evidence type="ECO:0000313" key="2">
    <source>
        <dbReference type="Proteomes" id="UP000692954"/>
    </source>
</evidence>